<name>A0ABQ4QP21_9HYPH</name>
<feature type="region of interest" description="Disordered" evidence="1">
    <location>
        <begin position="1"/>
        <end position="37"/>
    </location>
</feature>
<evidence type="ECO:0000256" key="1">
    <source>
        <dbReference type="SAM" id="MobiDB-lite"/>
    </source>
</evidence>
<keyword evidence="3" id="KW-1185">Reference proteome</keyword>
<evidence type="ECO:0000313" key="3">
    <source>
        <dbReference type="Proteomes" id="UP001055117"/>
    </source>
</evidence>
<accession>A0ABQ4QP21</accession>
<gene>
    <name evidence="2" type="ORF">AFCDBAGC_4437</name>
</gene>
<dbReference type="EMBL" id="BPQG01000081">
    <property type="protein sequence ID" value="GJD46555.1"/>
    <property type="molecule type" value="Genomic_DNA"/>
</dbReference>
<organism evidence="2 3">
    <name type="scientific">Methylobacterium cerastii</name>
    <dbReference type="NCBI Taxonomy" id="932741"/>
    <lineage>
        <taxon>Bacteria</taxon>
        <taxon>Pseudomonadati</taxon>
        <taxon>Pseudomonadota</taxon>
        <taxon>Alphaproteobacteria</taxon>
        <taxon>Hyphomicrobiales</taxon>
        <taxon>Methylobacteriaceae</taxon>
        <taxon>Methylobacterium</taxon>
    </lineage>
</organism>
<sequence length="123" mass="13280">MQQLMTTFPEPGTPVPDPIESTSAQAAAGRRGEAERKRIERAARKAEGLPDPRLVDNAIASALATVLKKGNAAVRIQANGGDLRKFRLPLEALMQEAMATLTLGRHVDKKTASKVLSQRLKLV</sequence>
<proteinExistence type="predicted"/>
<evidence type="ECO:0000313" key="2">
    <source>
        <dbReference type="EMBL" id="GJD46555.1"/>
    </source>
</evidence>
<dbReference type="Proteomes" id="UP001055117">
    <property type="component" value="Unassembled WGS sequence"/>
</dbReference>
<protein>
    <submittedName>
        <fullName evidence="2">Uncharacterized protein</fullName>
    </submittedName>
</protein>
<reference evidence="2 3" key="1">
    <citation type="journal article" date="2021" name="Front. Microbiol.">
        <title>Comprehensive Comparative Genomics and Phenotyping of Methylobacterium Species.</title>
        <authorList>
            <person name="Alessa O."/>
            <person name="Ogura Y."/>
            <person name="Fujitani Y."/>
            <person name="Takami H."/>
            <person name="Hayashi T."/>
            <person name="Sahin N."/>
            <person name="Tani A."/>
        </authorList>
    </citation>
    <scope>NUCLEOTIDE SEQUENCE [LARGE SCALE GENOMIC DNA]</scope>
    <source>
        <strain evidence="2 3">DSM 23679</strain>
    </source>
</reference>
<comment type="caution">
    <text evidence="2">The sequence shown here is derived from an EMBL/GenBank/DDBJ whole genome shotgun (WGS) entry which is preliminary data.</text>
</comment>